<evidence type="ECO:0000313" key="3">
    <source>
        <dbReference type="Proteomes" id="UP001057455"/>
    </source>
</evidence>
<dbReference type="AlphaFoldDB" id="A0A9W5WW90"/>
<feature type="region of interest" description="Disordered" evidence="1">
    <location>
        <begin position="570"/>
        <end position="594"/>
    </location>
</feature>
<name>A0A9W5WW90_BABOV</name>
<proteinExistence type="predicted"/>
<dbReference type="OrthoDB" id="365719at2759"/>
<evidence type="ECO:0000313" key="2">
    <source>
        <dbReference type="EMBL" id="GFE55721.1"/>
    </source>
</evidence>
<keyword evidence="3" id="KW-1185">Reference proteome</keyword>
<dbReference type="EMBL" id="BLIY01000024">
    <property type="protein sequence ID" value="GFE55721.1"/>
    <property type="molecule type" value="Genomic_DNA"/>
</dbReference>
<evidence type="ECO:0000256" key="1">
    <source>
        <dbReference type="SAM" id="MobiDB-lite"/>
    </source>
</evidence>
<reference evidence="2" key="1">
    <citation type="submission" date="2019-12" db="EMBL/GenBank/DDBJ databases">
        <title>Genome sequence of Babesia ovis.</title>
        <authorList>
            <person name="Yamagishi J."/>
            <person name="Sevinc F."/>
            <person name="Xuan X."/>
        </authorList>
    </citation>
    <scope>NUCLEOTIDE SEQUENCE</scope>
    <source>
        <strain evidence="2">Selcuk</strain>
    </source>
</reference>
<protein>
    <submittedName>
        <fullName evidence="2">Alpha telomere binding protein, putative</fullName>
    </submittedName>
</protein>
<dbReference type="InterPro" id="IPR012340">
    <property type="entry name" value="NA-bd_OB-fold"/>
</dbReference>
<accession>A0A9W5WW90</accession>
<dbReference type="Proteomes" id="UP001057455">
    <property type="component" value="Unassembled WGS sequence"/>
</dbReference>
<organism evidence="2 3">
    <name type="scientific">Babesia ovis</name>
    <dbReference type="NCBI Taxonomy" id="5869"/>
    <lineage>
        <taxon>Eukaryota</taxon>
        <taxon>Sar</taxon>
        <taxon>Alveolata</taxon>
        <taxon>Apicomplexa</taxon>
        <taxon>Aconoidasida</taxon>
        <taxon>Piroplasmida</taxon>
        <taxon>Babesiidae</taxon>
        <taxon>Babesia</taxon>
    </lineage>
</organism>
<feature type="compositionally biased region" description="Basic and acidic residues" evidence="1">
    <location>
        <begin position="198"/>
        <end position="215"/>
    </location>
</feature>
<gene>
    <name evidence="2" type="ORF">BaOVIS_031250</name>
</gene>
<comment type="caution">
    <text evidence="2">The sequence shown here is derived from an EMBL/GenBank/DDBJ whole genome shotgun (WGS) entry which is preliminary data.</text>
</comment>
<dbReference type="Gene3D" id="2.40.50.140">
    <property type="entry name" value="Nucleic acid-binding proteins"/>
    <property type="match status" value="1"/>
</dbReference>
<feature type="region of interest" description="Disordered" evidence="1">
    <location>
        <begin position="195"/>
        <end position="228"/>
    </location>
</feature>
<sequence>MGDVIEDTLRQLVDTLQPSKEHGDGGPVNSVAIMRRALEERRSVIEVSENPAAEILSTLLAVARSPAQTQLKRGNCLLTTTDTYIPYESKRSPIYELVYNQISAMTDAQMQNVYRQSPVSTHAHPSPRLTPDVHRSPAELSLTRLGTSITSEVSLQSDARVTDYCQTDDGAKTDINMGTVTPCVATEVAVPEKLVPSGEHHGDPSAEASSDKHMPLESPPKPLQPGNQYLTLSQVKGNMTKINLYVVAVEMIRAVYRDHTLQRDILNYRAVDPSVYMTPDGEERDYSIQITSPYTTTPYHVNYGDIIRMKRVDAQLVVDKAGNRHINIIMTLKNHPSMRVWPNKECIITQNAEEQPSSDPTELESEALVIYSGARTSVTSEDAQIITNLRKWVRDEMKMETLTVNRTFLNRIAEAGEGVSDFVVRVLEVAPEPEINLVVSDSSSMAVVTGLSDIVVSNLMKSHNRIQPGEWIKLRSVQRLPEQYKRSNSGNYARIKASNYSCVTRLPQLSLPYVKPIPVTSPRSKRSRQLTRMKIWTEASRLNRSFPRKLNGSTGYLDRLLQFNCVEEGGFKKAPPTVDNEAEEGEIRSSQGSQ</sequence>